<dbReference type="InterPro" id="IPR018247">
    <property type="entry name" value="EF_Hand_1_Ca_BS"/>
</dbReference>
<dbReference type="GO" id="GO:0005509">
    <property type="term" value="F:calcium ion binding"/>
    <property type="evidence" value="ECO:0007669"/>
    <property type="project" value="InterPro"/>
</dbReference>
<evidence type="ECO:0000256" key="1">
    <source>
        <dbReference type="ARBA" id="ARBA00004613"/>
    </source>
</evidence>
<keyword evidence="5" id="KW-1015">Disulfide bond</keyword>
<keyword evidence="3 8" id="KW-0732">Signal</keyword>
<feature type="domain" description="SPARC/Testican calcium-binding" evidence="9">
    <location>
        <begin position="22"/>
        <end position="100"/>
    </location>
</feature>
<evidence type="ECO:0000256" key="3">
    <source>
        <dbReference type="ARBA" id="ARBA00022729"/>
    </source>
</evidence>
<keyword evidence="4" id="KW-0106">Calcium</keyword>
<dbReference type="FunCoup" id="A0A1C7NME7">
    <property type="interactions" value="126"/>
</dbReference>
<keyword evidence="11" id="KW-1185">Reference proteome</keyword>
<dbReference type="InterPro" id="IPR011992">
    <property type="entry name" value="EF-hand-dom_pair"/>
</dbReference>
<feature type="region of interest" description="Disordered" evidence="7">
    <location>
        <begin position="117"/>
        <end position="153"/>
    </location>
</feature>
<evidence type="ECO:0000313" key="10">
    <source>
        <dbReference type="EMBL" id="OBZ90150.1"/>
    </source>
</evidence>
<keyword evidence="6" id="KW-0325">Glycoprotein</keyword>
<dbReference type="Gene3D" id="1.10.238.10">
    <property type="entry name" value="EF-hand"/>
    <property type="match status" value="1"/>
</dbReference>
<protein>
    <recommendedName>
        <fullName evidence="9">SPARC/Testican calcium-binding domain-containing protein</fullName>
    </recommendedName>
</protein>
<evidence type="ECO:0000256" key="5">
    <source>
        <dbReference type="ARBA" id="ARBA00023157"/>
    </source>
</evidence>
<dbReference type="PROSITE" id="PS00018">
    <property type="entry name" value="EF_HAND_1"/>
    <property type="match status" value="1"/>
</dbReference>
<dbReference type="STRING" id="101091.A0A1C7NME7"/>
<comment type="caution">
    <text evidence="10">The sequence shown here is derived from an EMBL/GenBank/DDBJ whole genome shotgun (WGS) entry which is preliminary data.</text>
</comment>
<name>A0A1C7NME7_9FUNG</name>
<proteinExistence type="predicted"/>
<feature type="signal peptide" evidence="8">
    <location>
        <begin position="1"/>
        <end position="17"/>
    </location>
</feature>
<gene>
    <name evidence="10" type="ORF">A0J61_01794</name>
</gene>
<evidence type="ECO:0000256" key="2">
    <source>
        <dbReference type="ARBA" id="ARBA00022525"/>
    </source>
</evidence>
<evidence type="ECO:0000256" key="7">
    <source>
        <dbReference type="SAM" id="MobiDB-lite"/>
    </source>
</evidence>
<dbReference type="SUPFAM" id="SSF47473">
    <property type="entry name" value="EF-hand"/>
    <property type="match status" value="1"/>
</dbReference>
<organism evidence="10 11">
    <name type="scientific">Choanephora cucurbitarum</name>
    <dbReference type="NCBI Taxonomy" id="101091"/>
    <lineage>
        <taxon>Eukaryota</taxon>
        <taxon>Fungi</taxon>
        <taxon>Fungi incertae sedis</taxon>
        <taxon>Mucoromycota</taxon>
        <taxon>Mucoromycotina</taxon>
        <taxon>Mucoromycetes</taxon>
        <taxon>Mucorales</taxon>
        <taxon>Mucorineae</taxon>
        <taxon>Choanephoraceae</taxon>
        <taxon>Choanephoroideae</taxon>
        <taxon>Choanephora</taxon>
    </lineage>
</organism>
<evidence type="ECO:0000313" key="11">
    <source>
        <dbReference type="Proteomes" id="UP000093000"/>
    </source>
</evidence>
<reference evidence="10 11" key="1">
    <citation type="submission" date="2016-03" db="EMBL/GenBank/DDBJ databases">
        <title>Choanephora cucurbitarum.</title>
        <authorList>
            <person name="Min B."/>
            <person name="Park H."/>
            <person name="Park J.-H."/>
            <person name="Shin H.-D."/>
            <person name="Choi I.-G."/>
        </authorList>
    </citation>
    <scope>NUCLEOTIDE SEQUENCE [LARGE SCALE GENOMIC DNA]</scope>
    <source>
        <strain evidence="10 11">KUS-F28377</strain>
    </source>
</reference>
<evidence type="ECO:0000256" key="4">
    <source>
        <dbReference type="ARBA" id="ARBA00022837"/>
    </source>
</evidence>
<dbReference type="InterPro" id="IPR040250">
    <property type="entry name" value="Nucleobindin"/>
</dbReference>
<sequence>MKPVTFALFTLVSSALCREPKEFEQKHMHQSRQVEISDEVAFFKYHDINKDGFWDEKELRAMYGFESDPDSIHIKSIIDGVFEDMDKNRDRLISQDEYTNAKLPQINQRHDKFELKTQRKQWVASDDSPSANEIKPVDAKANDRGTIPKKFRA</sequence>
<feature type="chain" id="PRO_5008889792" description="SPARC/Testican calcium-binding domain-containing protein" evidence="8">
    <location>
        <begin position="18"/>
        <end position="153"/>
    </location>
</feature>
<dbReference type="EMBL" id="LUGH01000061">
    <property type="protein sequence ID" value="OBZ90150.1"/>
    <property type="molecule type" value="Genomic_DNA"/>
</dbReference>
<evidence type="ECO:0000256" key="6">
    <source>
        <dbReference type="ARBA" id="ARBA00023180"/>
    </source>
</evidence>
<dbReference type="PANTHER" id="PTHR19237">
    <property type="entry name" value="NUCLEOBINDIN"/>
    <property type="match status" value="1"/>
</dbReference>
<evidence type="ECO:0000256" key="8">
    <source>
        <dbReference type="SAM" id="SignalP"/>
    </source>
</evidence>
<dbReference type="Pfam" id="PF10591">
    <property type="entry name" value="SPARC_Ca_bdg"/>
    <property type="match status" value="1"/>
</dbReference>
<dbReference type="PANTHER" id="PTHR19237:SF20">
    <property type="entry name" value="NUCLEOBINDIN 1"/>
    <property type="match status" value="1"/>
</dbReference>
<comment type="subcellular location">
    <subcellularLocation>
        <location evidence="1">Secreted</location>
    </subcellularLocation>
</comment>
<dbReference type="AlphaFoldDB" id="A0A1C7NME7"/>
<evidence type="ECO:0000259" key="9">
    <source>
        <dbReference type="Pfam" id="PF10591"/>
    </source>
</evidence>
<dbReference type="GO" id="GO:0005793">
    <property type="term" value="C:endoplasmic reticulum-Golgi intermediate compartment"/>
    <property type="evidence" value="ECO:0007669"/>
    <property type="project" value="TreeGrafter"/>
</dbReference>
<dbReference type="OrthoDB" id="289247at2759"/>
<dbReference type="GO" id="GO:0070062">
    <property type="term" value="C:extracellular exosome"/>
    <property type="evidence" value="ECO:0007669"/>
    <property type="project" value="TreeGrafter"/>
</dbReference>
<dbReference type="Proteomes" id="UP000093000">
    <property type="component" value="Unassembled WGS sequence"/>
</dbReference>
<keyword evidence="2" id="KW-0964">Secreted</keyword>
<dbReference type="InterPro" id="IPR019577">
    <property type="entry name" value="SPARC/Testican_Ca-bd-dom"/>
</dbReference>
<accession>A0A1C7NME7</accession>
<dbReference type="InParanoid" id="A0A1C7NME7"/>